<dbReference type="Proteomes" id="UP001597544">
    <property type="component" value="Unassembled WGS sequence"/>
</dbReference>
<evidence type="ECO:0000313" key="3">
    <source>
        <dbReference type="Proteomes" id="UP001597544"/>
    </source>
</evidence>
<evidence type="ECO:0000256" key="1">
    <source>
        <dbReference type="SAM" id="Coils"/>
    </source>
</evidence>
<comment type="caution">
    <text evidence="2">The sequence shown here is derived from an EMBL/GenBank/DDBJ whole genome shotgun (WGS) entry which is preliminary data.</text>
</comment>
<dbReference type="PROSITE" id="PS51257">
    <property type="entry name" value="PROKAR_LIPOPROTEIN"/>
    <property type="match status" value="1"/>
</dbReference>
<accession>A0ABW5IFF5</accession>
<organism evidence="2 3">
    <name type="scientific">Pontibacter locisalis</name>
    <dbReference type="NCBI Taxonomy" id="1719035"/>
    <lineage>
        <taxon>Bacteria</taxon>
        <taxon>Pseudomonadati</taxon>
        <taxon>Bacteroidota</taxon>
        <taxon>Cytophagia</taxon>
        <taxon>Cytophagales</taxon>
        <taxon>Hymenobacteraceae</taxon>
        <taxon>Pontibacter</taxon>
    </lineage>
</organism>
<keyword evidence="3" id="KW-1185">Reference proteome</keyword>
<dbReference type="EMBL" id="JBHULU010000001">
    <property type="protein sequence ID" value="MFD2512356.1"/>
    <property type="molecule type" value="Genomic_DNA"/>
</dbReference>
<sequence>MKTNIYKSFCALIVIFLFPLLFSCSTFGGGGSFSNDPEVAEQQRRVDLLEKEYTEAKRFAEEANQREKAAKDRLKAAEHELKALEEQAKRRSEY</sequence>
<keyword evidence="1" id="KW-0175">Coiled coil</keyword>
<evidence type="ECO:0000313" key="2">
    <source>
        <dbReference type="EMBL" id="MFD2512356.1"/>
    </source>
</evidence>
<name>A0ABW5IFF5_9BACT</name>
<gene>
    <name evidence="2" type="ORF">ACFSRY_00640</name>
</gene>
<reference evidence="3" key="1">
    <citation type="journal article" date="2019" name="Int. J. Syst. Evol. Microbiol.">
        <title>The Global Catalogue of Microorganisms (GCM) 10K type strain sequencing project: providing services to taxonomists for standard genome sequencing and annotation.</title>
        <authorList>
            <consortium name="The Broad Institute Genomics Platform"/>
            <consortium name="The Broad Institute Genome Sequencing Center for Infectious Disease"/>
            <person name="Wu L."/>
            <person name="Ma J."/>
        </authorList>
    </citation>
    <scope>NUCLEOTIDE SEQUENCE [LARGE SCALE GENOMIC DNA]</scope>
    <source>
        <strain evidence="3">KCTC 42498</strain>
    </source>
</reference>
<dbReference type="RefSeq" id="WP_377502290.1">
    <property type="nucleotide sequence ID" value="NZ_JBHULU010000001.1"/>
</dbReference>
<protein>
    <submittedName>
        <fullName evidence="2">Uncharacterized protein</fullName>
    </submittedName>
</protein>
<proteinExistence type="predicted"/>
<feature type="coiled-coil region" evidence="1">
    <location>
        <begin position="39"/>
        <end position="94"/>
    </location>
</feature>